<organism evidence="1 2">
    <name type="scientific">Marinomonas rhizomae</name>
    <dbReference type="NCBI Taxonomy" id="491948"/>
    <lineage>
        <taxon>Bacteria</taxon>
        <taxon>Pseudomonadati</taxon>
        <taxon>Pseudomonadota</taxon>
        <taxon>Gammaproteobacteria</taxon>
        <taxon>Oceanospirillales</taxon>
        <taxon>Oceanospirillaceae</taxon>
        <taxon>Marinomonas</taxon>
    </lineage>
</organism>
<protein>
    <submittedName>
        <fullName evidence="1">Uncharacterized protein</fullName>
    </submittedName>
</protein>
<accession>A0A366JDQ3</accession>
<dbReference type="AlphaFoldDB" id="A0A366JDQ3"/>
<comment type="caution">
    <text evidence="1">The sequence shown here is derived from an EMBL/GenBank/DDBJ whole genome shotgun (WGS) entry which is preliminary data.</text>
</comment>
<gene>
    <name evidence="1" type="ORF">DFP80_102110</name>
</gene>
<keyword evidence="2" id="KW-1185">Reference proteome</keyword>
<dbReference type="RefSeq" id="WP_113915237.1">
    <property type="nucleotide sequence ID" value="NZ_QNSE01000002.1"/>
</dbReference>
<evidence type="ECO:0000313" key="1">
    <source>
        <dbReference type="EMBL" id="RBP85113.1"/>
    </source>
</evidence>
<sequence length="67" mass="8376">MWTLLLWLNQKIVASYEWLKNRYEVLRDRRVTRKQMMLARYLPAYLRRDMGLPPYTERKEIRSKDSQ</sequence>
<reference evidence="1 2" key="1">
    <citation type="submission" date="2018-06" db="EMBL/GenBank/DDBJ databases">
        <title>Genomic Encyclopedia of Type Strains, Phase III (KMG-III): the genomes of soil and plant-associated and newly described type strains.</title>
        <authorList>
            <person name="Whitman W."/>
        </authorList>
    </citation>
    <scope>NUCLEOTIDE SEQUENCE [LARGE SCALE GENOMIC DNA]</scope>
    <source>
        <strain evidence="1 2">CECT 7377</strain>
    </source>
</reference>
<evidence type="ECO:0000313" key="2">
    <source>
        <dbReference type="Proteomes" id="UP000252792"/>
    </source>
</evidence>
<name>A0A366JDQ3_9GAMM</name>
<dbReference type="OrthoDB" id="6107676at2"/>
<dbReference type="Proteomes" id="UP000252792">
    <property type="component" value="Unassembled WGS sequence"/>
</dbReference>
<proteinExistence type="predicted"/>
<dbReference type="EMBL" id="QNSE01000002">
    <property type="protein sequence ID" value="RBP85113.1"/>
    <property type="molecule type" value="Genomic_DNA"/>
</dbReference>